<protein>
    <submittedName>
        <fullName evidence="2">Uncharacterized protein</fullName>
    </submittedName>
</protein>
<feature type="compositionally biased region" description="Basic residues" evidence="1">
    <location>
        <begin position="32"/>
        <end position="44"/>
    </location>
</feature>
<evidence type="ECO:0000256" key="1">
    <source>
        <dbReference type="SAM" id="MobiDB-lite"/>
    </source>
</evidence>
<proteinExistence type="predicted"/>
<dbReference type="EMBL" id="OOIL02001925">
    <property type="protein sequence ID" value="VFQ79351.1"/>
    <property type="molecule type" value="Genomic_DNA"/>
</dbReference>
<accession>A0A484LS65</accession>
<feature type="region of interest" description="Disordered" evidence="1">
    <location>
        <begin position="1"/>
        <end position="55"/>
    </location>
</feature>
<reference evidence="2 3" key="1">
    <citation type="submission" date="2018-04" db="EMBL/GenBank/DDBJ databases">
        <authorList>
            <person name="Vogel A."/>
        </authorList>
    </citation>
    <scope>NUCLEOTIDE SEQUENCE [LARGE SCALE GENOMIC DNA]</scope>
</reference>
<evidence type="ECO:0000313" key="3">
    <source>
        <dbReference type="Proteomes" id="UP000595140"/>
    </source>
</evidence>
<sequence length="89" mass="9676">MAAVKPRTADPSLVEGSPSGSGRNWSTVGRRSWYRRPQGQRRPRPPSNLELLPNSKLLPLNPIGRCVRTVYAGGSLPAKARGESVADLR</sequence>
<gene>
    <name evidence="2" type="ORF">CCAM_LOCUS21127</name>
</gene>
<name>A0A484LS65_9ASTE</name>
<organism evidence="2 3">
    <name type="scientific">Cuscuta campestris</name>
    <dbReference type="NCBI Taxonomy" id="132261"/>
    <lineage>
        <taxon>Eukaryota</taxon>
        <taxon>Viridiplantae</taxon>
        <taxon>Streptophyta</taxon>
        <taxon>Embryophyta</taxon>
        <taxon>Tracheophyta</taxon>
        <taxon>Spermatophyta</taxon>
        <taxon>Magnoliopsida</taxon>
        <taxon>eudicotyledons</taxon>
        <taxon>Gunneridae</taxon>
        <taxon>Pentapetalae</taxon>
        <taxon>asterids</taxon>
        <taxon>lamiids</taxon>
        <taxon>Solanales</taxon>
        <taxon>Convolvulaceae</taxon>
        <taxon>Cuscuteae</taxon>
        <taxon>Cuscuta</taxon>
        <taxon>Cuscuta subgen. Grammica</taxon>
        <taxon>Cuscuta sect. Cleistogrammica</taxon>
    </lineage>
</organism>
<keyword evidence="3" id="KW-1185">Reference proteome</keyword>
<dbReference type="AlphaFoldDB" id="A0A484LS65"/>
<evidence type="ECO:0000313" key="2">
    <source>
        <dbReference type="EMBL" id="VFQ79351.1"/>
    </source>
</evidence>
<dbReference type="Proteomes" id="UP000595140">
    <property type="component" value="Unassembled WGS sequence"/>
</dbReference>
<feature type="compositionally biased region" description="Polar residues" evidence="1">
    <location>
        <begin position="18"/>
        <end position="29"/>
    </location>
</feature>